<accession>A0A135W6A6</accession>
<dbReference type="SUPFAM" id="SSF52540">
    <property type="entry name" value="P-loop containing nucleoside triphosphate hydrolases"/>
    <property type="match status" value="1"/>
</dbReference>
<dbReference type="PANTHER" id="PTHR34301">
    <property type="entry name" value="DNA-BINDING PROTEIN-RELATED"/>
    <property type="match status" value="1"/>
</dbReference>
<reference evidence="4" key="1">
    <citation type="submission" date="2015-12" db="EMBL/GenBank/DDBJ databases">
        <title>Genome sequence of a biocontrol rhizobacterium Chryseobacterium kwangjuense strain KJ1R5 isolated from pepper (Capsicum annuum L.).</title>
        <authorList>
            <person name="Jeong J.-J."/>
            <person name="Park H."/>
            <person name="Mannaa M."/>
            <person name="Sang M.K."/>
            <person name="Choi I.-G."/>
            <person name="Kim K.D."/>
        </authorList>
    </citation>
    <scope>NUCLEOTIDE SEQUENCE [LARGE SCALE GENOMIC DNA]</scope>
    <source>
        <strain evidence="4">KJ1R5</strain>
    </source>
</reference>
<dbReference type="AlphaFoldDB" id="A0A135W6A6"/>
<dbReference type="PANTHER" id="PTHR34301:SF8">
    <property type="entry name" value="ATPASE DOMAIN-CONTAINING PROTEIN"/>
    <property type="match status" value="1"/>
</dbReference>
<protein>
    <submittedName>
        <fullName evidence="3">Uncharacterized protein</fullName>
    </submittedName>
</protein>
<dbReference type="EMBL" id="LPUR01000017">
    <property type="protein sequence ID" value="KXH80470.1"/>
    <property type="molecule type" value="Genomic_DNA"/>
</dbReference>
<dbReference type="Proteomes" id="UP000070513">
    <property type="component" value="Unassembled WGS sequence"/>
</dbReference>
<dbReference type="Gene3D" id="3.40.50.300">
    <property type="entry name" value="P-loop containing nucleotide triphosphate hydrolases"/>
    <property type="match status" value="1"/>
</dbReference>
<dbReference type="InterPro" id="IPR011579">
    <property type="entry name" value="ATPase_dom"/>
</dbReference>
<organism evidence="3 4">
    <name type="scientific">Chryseobacterium kwangjuense</name>
    <dbReference type="NCBI Taxonomy" id="267125"/>
    <lineage>
        <taxon>Bacteria</taxon>
        <taxon>Pseudomonadati</taxon>
        <taxon>Bacteroidota</taxon>
        <taxon>Flavobacteriia</taxon>
        <taxon>Flavobacteriales</taxon>
        <taxon>Weeksellaceae</taxon>
        <taxon>Chryseobacterium group</taxon>
        <taxon>Chryseobacterium</taxon>
    </lineage>
</organism>
<dbReference type="InterPro" id="IPR027417">
    <property type="entry name" value="P-loop_NTPase"/>
</dbReference>
<evidence type="ECO:0000313" key="4">
    <source>
        <dbReference type="Proteomes" id="UP000070513"/>
    </source>
</evidence>
<evidence type="ECO:0000259" key="2">
    <source>
        <dbReference type="Pfam" id="PF24390"/>
    </source>
</evidence>
<evidence type="ECO:0000313" key="3">
    <source>
        <dbReference type="EMBL" id="KXH80470.1"/>
    </source>
</evidence>
<sequence>MTSNETSVKIDNLITEKQDSKNYLKNLSILVQELYNIQELTYNEEYLFRKENNIEIQRFVAVSFLRILSSCNADHIENSKQRMLGFIQVSLPELKTILKITDKTKNFEIEKIFKNFVREREEELKEHLVFSGKKISDIISFQQKFRGTVNNKSQIIIKTVCSDLVKTSTLNEIFRSIESFVDSDEESRYENYQQVITVLNTYLSTVEYNGTKYAREIFHPSFTSLKQLITKEIEKSPYVLPADIDVRSTEKKYPFINGSKNFISLIVTNYGAGFANKVKITIKDYNSNEISLHHKFRYLGSLKVESISVDFQYECLKTFHNTSIDLEVKWKDLKNDQHKIKKTINLVAQNVNINWEEIQFKKPYNLEPVENNSDLIGREIILNNLKNTISSPVGSSYIYGQRRVGKTSIVKTLQNSFSNSDLLIIYIEAGDWNDAKDPFKSMKNLGERIVKKIKKYSSKFQHLEIPKFEESFNLLTDFLEDVTDIDPNFRCLIILDEFDRISSSLYERGDIAKSFTLTLRSISNRANFGFILVGGEKMEHILSQWQEFNKFSPIRVDYFTKERDWEDFIKLITKPVENILEVSESAITHIYEETAGNPYFTKKICMELFSNMINNRDIHVTEKEAIKASTIARNSANIGATDFSHFWEDGIKGTVEKEEEVSLMRRKLLIVLSQLLINEKNLDKQTIKDAGSEVGLKDYDIDKYLLEFEQRKILQSEDNVYYFVVIFFKEWLISGGKDKIIATFDEEERVILQQKIEENLSVKTEEIDLILKRIEVYKSKKITINDIRNWLNQFEEVQDQRLMFKLLQNFKLYSELEVRLKLQNIFSLVIKDFIKRNLERVLEHAKRKRDDILVTYIDQSPGKGSSYYTKLFADENNLYTDLICVPEMIQAKIKEKISIRGLVIIDDFIGSGRTIVENFEAYFIDDLINLVKNRKITIYICAITGFLESKESILQKLTKFNLDIEILIVDILDNTDKCFDANSKIFENHLEHKKAKEICLQKGEILVQKNPLGFSNGETLIAFPINCPNNTLPIFWKKTKTWQPLFERTS</sequence>
<evidence type="ECO:0000259" key="1">
    <source>
        <dbReference type="Pfam" id="PF01637"/>
    </source>
</evidence>
<feature type="domain" description="PRTase-CE" evidence="2">
    <location>
        <begin position="787"/>
        <end position="1048"/>
    </location>
</feature>
<proteinExistence type="predicted"/>
<dbReference type="Pfam" id="PF01637">
    <property type="entry name" value="ATPase_2"/>
    <property type="match status" value="1"/>
</dbReference>
<feature type="domain" description="ATPase" evidence="1">
    <location>
        <begin position="378"/>
        <end position="599"/>
    </location>
</feature>
<dbReference type="OrthoDB" id="2084254at2"/>
<comment type="caution">
    <text evidence="3">The sequence shown here is derived from an EMBL/GenBank/DDBJ whole genome shotgun (WGS) entry which is preliminary data.</text>
</comment>
<dbReference type="GO" id="GO:0005524">
    <property type="term" value="F:ATP binding"/>
    <property type="evidence" value="ECO:0007669"/>
    <property type="project" value="InterPro"/>
</dbReference>
<reference evidence="3 4" key="2">
    <citation type="journal article" date="2016" name="Genome Announc.">
        <title>Draft Genome Sequence of a Biocontrol Rhizobacterium, Chryseobacterium kwangjuense Strain KJ1R5, Isolated from Pepper (Capsicum annuum).</title>
        <authorList>
            <person name="Jeong J.J."/>
            <person name="Park H."/>
            <person name="Park B.H."/>
            <person name="Mannaa M."/>
            <person name="Sang M.K."/>
            <person name="Choi I.G."/>
            <person name="Kim K.D."/>
        </authorList>
    </citation>
    <scope>NUCLEOTIDE SEQUENCE [LARGE SCALE GENOMIC DNA]</scope>
    <source>
        <strain evidence="3 4">KJ1R5</strain>
    </source>
</reference>
<dbReference type="RefSeq" id="WP_062652960.1">
    <property type="nucleotide sequence ID" value="NZ_LPUR01000017.1"/>
</dbReference>
<gene>
    <name evidence="3" type="ORF">AU378_18910</name>
</gene>
<dbReference type="InterPro" id="IPR056920">
    <property type="entry name" value="PRTase-CE"/>
</dbReference>
<dbReference type="Pfam" id="PF24390">
    <property type="entry name" value="PRTase-CE"/>
    <property type="match status" value="1"/>
</dbReference>
<name>A0A135W6A6_9FLAO</name>